<dbReference type="Gene3D" id="3.40.50.1820">
    <property type="entry name" value="alpha/beta hydrolase"/>
    <property type="match status" value="2"/>
</dbReference>
<dbReference type="InterPro" id="IPR016986">
    <property type="entry name" value="UCP031982_abhydr"/>
</dbReference>
<reference evidence="7" key="1">
    <citation type="journal article" date="2019" name="Int. J. Syst. Evol. Microbiol.">
        <title>The Global Catalogue of Microorganisms (GCM) 10K type strain sequencing project: providing services to taxonomists for standard genome sequencing and annotation.</title>
        <authorList>
            <consortium name="The Broad Institute Genomics Platform"/>
            <consortium name="The Broad Institute Genome Sequencing Center for Infectious Disease"/>
            <person name="Wu L."/>
            <person name="Ma J."/>
        </authorList>
    </citation>
    <scope>NUCLEOTIDE SEQUENCE [LARGE SCALE GENOMIC DNA]</scope>
    <source>
        <strain evidence="7">CGMCC 1.13587</strain>
    </source>
</reference>
<dbReference type="PANTHER" id="PTHR10272:SF0">
    <property type="entry name" value="PLATELET-ACTIVATING FACTOR ACETYLHYDROLASE"/>
    <property type="match status" value="1"/>
</dbReference>
<evidence type="ECO:0000256" key="2">
    <source>
        <dbReference type="ARBA" id="ARBA00022963"/>
    </source>
</evidence>
<dbReference type="InterPro" id="IPR029058">
    <property type="entry name" value="AB_hydrolase_fold"/>
</dbReference>
<dbReference type="SUPFAM" id="SSF53474">
    <property type="entry name" value="alpha/beta-Hydrolases"/>
    <property type="match status" value="1"/>
</dbReference>
<dbReference type="PIRSF" id="PIRSF031982">
    <property type="entry name" value="UCP031982_abhydr"/>
    <property type="match status" value="1"/>
</dbReference>
<evidence type="ECO:0000313" key="6">
    <source>
        <dbReference type="EMBL" id="MFC5582407.1"/>
    </source>
</evidence>
<name>A0ABW0SZH3_9GAMM</name>
<feature type="chain" id="PRO_5046281239" evidence="4">
    <location>
        <begin position="42"/>
        <end position="363"/>
    </location>
</feature>
<keyword evidence="4" id="KW-0732">Signal</keyword>
<feature type="signal peptide" evidence="4">
    <location>
        <begin position="1"/>
        <end position="41"/>
    </location>
</feature>
<dbReference type="InterPro" id="IPR001375">
    <property type="entry name" value="Peptidase_S9_cat"/>
</dbReference>
<protein>
    <submittedName>
        <fullName evidence="6">Alpha/beta hydrolase family protein</fullName>
    </submittedName>
</protein>
<evidence type="ECO:0000313" key="7">
    <source>
        <dbReference type="Proteomes" id="UP001596111"/>
    </source>
</evidence>
<dbReference type="EMBL" id="JBHSNG010000018">
    <property type="protein sequence ID" value="MFC5582407.1"/>
    <property type="molecule type" value="Genomic_DNA"/>
</dbReference>
<feature type="domain" description="Peptidase S9 prolyl oligopeptidase catalytic" evidence="5">
    <location>
        <begin position="170"/>
        <end position="300"/>
    </location>
</feature>
<gene>
    <name evidence="6" type="ORF">ACFPPB_14900</name>
</gene>
<keyword evidence="1 6" id="KW-0378">Hydrolase</keyword>
<evidence type="ECO:0000256" key="1">
    <source>
        <dbReference type="ARBA" id="ARBA00022801"/>
    </source>
</evidence>
<keyword evidence="3" id="KW-0443">Lipid metabolism</keyword>
<proteinExistence type="predicted"/>
<comment type="caution">
    <text evidence="6">The sequence shown here is derived from an EMBL/GenBank/DDBJ whole genome shotgun (WGS) entry which is preliminary data.</text>
</comment>
<evidence type="ECO:0000259" key="5">
    <source>
        <dbReference type="Pfam" id="PF00326"/>
    </source>
</evidence>
<dbReference type="Pfam" id="PF03403">
    <property type="entry name" value="PAF-AH_p_II"/>
    <property type="match status" value="1"/>
</dbReference>
<dbReference type="Proteomes" id="UP001596111">
    <property type="component" value="Unassembled WGS sequence"/>
</dbReference>
<evidence type="ECO:0000256" key="3">
    <source>
        <dbReference type="ARBA" id="ARBA00023098"/>
    </source>
</evidence>
<evidence type="ECO:0000256" key="4">
    <source>
        <dbReference type="SAM" id="SignalP"/>
    </source>
</evidence>
<sequence>MQFRFLSWQVDRMNIRSRRALASRVLVSLLLLAPVAAIAQAATGVGFQAIAIHDPVNAGTTPGYVFYPSAQASKITWHGPYELHATADAPPIPGAKPLVVISHGHGGSDLGHHDLAVYLASHGFMVATLEHPKDNFHDTSGVGTAAVLDGRPIQVKAAINELLNDPRWKTLIDPNRIGVAGFSAGGYAALVVVGAVPHFNLFTGYCKRHPQDPDCGLLQKLQSEGTATAALAALQASVDRWGKPDDPRVKAAFVMAPLSLVFDKVSLSRVDRPVFLYYGQDDRVLLPQENVLHIAPLIKTLAGIERIPKAGHYVFLSPCSSQLSRVAPDICKDPPGVDRVTAHRKINADALAFFRKTLGVAAH</sequence>
<keyword evidence="2" id="KW-0442">Lipid degradation</keyword>
<accession>A0ABW0SZH3</accession>
<organism evidence="6 7">
    <name type="scientific">Rhodanobacter terrae</name>
    <dbReference type="NCBI Taxonomy" id="418647"/>
    <lineage>
        <taxon>Bacteria</taxon>
        <taxon>Pseudomonadati</taxon>
        <taxon>Pseudomonadota</taxon>
        <taxon>Gammaproteobacteria</taxon>
        <taxon>Lysobacterales</taxon>
        <taxon>Rhodanobacteraceae</taxon>
        <taxon>Rhodanobacter</taxon>
    </lineage>
</organism>
<keyword evidence="7" id="KW-1185">Reference proteome</keyword>
<dbReference type="Pfam" id="PF00326">
    <property type="entry name" value="Peptidase_S9"/>
    <property type="match status" value="1"/>
</dbReference>
<dbReference type="RefSeq" id="WP_377328462.1">
    <property type="nucleotide sequence ID" value="NZ_JBHSNG010000018.1"/>
</dbReference>
<dbReference type="GO" id="GO:0016787">
    <property type="term" value="F:hydrolase activity"/>
    <property type="evidence" value="ECO:0007669"/>
    <property type="project" value="UniProtKB-KW"/>
</dbReference>
<dbReference type="PANTHER" id="PTHR10272">
    <property type="entry name" value="PLATELET-ACTIVATING FACTOR ACETYLHYDROLASE"/>
    <property type="match status" value="1"/>
</dbReference>